<dbReference type="InterPro" id="IPR029058">
    <property type="entry name" value="AB_hydrolase_fold"/>
</dbReference>
<accession>A0ABV8FLS4</accession>
<dbReference type="Pfam" id="PF12697">
    <property type="entry name" value="Abhydrolase_6"/>
    <property type="match status" value="1"/>
</dbReference>
<organism evidence="2 3">
    <name type="scientific">Nocardiopsis sediminis</name>
    <dbReference type="NCBI Taxonomy" id="1778267"/>
    <lineage>
        <taxon>Bacteria</taxon>
        <taxon>Bacillati</taxon>
        <taxon>Actinomycetota</taxon>
        <taxon>Actinomycetes</taxon>
        <taxon>Streptosporangiales</taxon>
        <taxon>Nocardiopsidaceae</taxon>
        <taxon>Nocardiopsis</taxon>
    </lineage>
</organism>
<dbReference type="InterPro" id="IPR050228">
    <property type="entry name" value="Carboxylesterase_BioH"/>
</dbReference>
<sequence length="252" mass="26737">MGQYADVNGVHTWYDERGDGDPLVLLHGSPGDSRVFDAGLAPLADRFRVLTPERRGHGHTADVEGPIGLGVMTDDTVAFLEQVVADPARLAGHGTGATVALMTAIRRPDLVERLVLISGAFQREGMVLRPGPSGEVPPEVADAYAEVSPDGRDHLPVVLEKTAASAATEPDLTEHELSAVTARTLVVSGDDDLVTLEHTVALYRALPAAELAVVPGTSHALLLEKPGTLRHLVGDFLTGEPPATRLPIRRTR</sequence>
<name>A0ABV8FLS4_9ACTN</name>
<keyword evidence="3" id="KW-1185">Reference proteome</keyword>
<comment type="caution">
    <text evidence="2">The sequence shown here is derived from an EMBL/GenBank/DDBJ whole genome shotgun (WGS) entry which is preliminary data.</text>
</comment>
<feature type="domain" description="AB hydrolase-1" evidence="1">
    <location>
        <begin position="23"/>
        <end position="226"/>
    </location>
</feature>
<gene>
    <name evidence="2" type="ORF">ACFOVU_07975</name>
</gene>
<dbReference type="RefSeq" id="WP_378531374.1">
    <property type="nucleotide sequence ID" value="NZ_JBHSBH010000005.1"/>
</dbReference>
<dbReference type="PANTHER" id="PTHR43194:SF2">
    <property type="entry name" value="PEROXISOMAL MEMBRANE PROTEIN LPX1"/>
    <property type="match status" value="1"/>
</dbReference>
<keyword evidence="2" id="KW-0378">Hydrolase</keyword>
<dbReference type="EMBL" id="JBHSBH010000005">
    <property type="protein sequence ID" value="MFC3995846.1"/>
    <property type="molecule type" value="Genomic_DNA"/>
</dbReference>
<dbReference type="Proteomes" id="UP001595847">
    <property type="component" value="Unassembled WGS sequence"/>
</dbReference>
<reference evidence="3" key="1">
    <citation type="journal article" date="2019" name="Int. J. Syst. Evol. Microbiol.">
        <title>The Global Catalogue of Microorganisms (GCM) 10K type strain sequencing project: providing services to taxonomists for standard genome sequencing and annotation.</title>
        <authorList>
            <consortium name="The Broad Institute Genomics Platform"/>
            <consortium name="The Broad Institute Genome Sequencing Center for Infectious Disease"/>
            <person name="Wu L."/>
            <person name="Ma J."/>
        </authorList>
    </citation>
    <scope>NUCLEOTIDE SEQUENCE [LARGE SCALE GENOMIC DNA]</scope>
    <source>
        <strain evidence="3">TBRC 1826</strain>
    </source>
</reference>
<evidence type="ECO:0000313" key="2">
    <source>
        <dbReference type="EMBL" id="MFC3995846.1"/>
    </source>
</evidence>
<dbReference type="GO" id="GO:0016787">
    <property type="term" value="F:hydrolase activity"/>
    <property type="evidence" value="ECO:0007669"/>
    <property type="project" value="UniProtKB-KW"/>
</dbReference>
<dbReference type="Gene3D" id="3.40.50.1820">
    <property type="entry name" value="alpha/beta hydrolase"/>
    <property type="match status" value="2"/>
</dbReference>
<evidence type="ECO:0000313" key="3">
    <source>
        <dbReference type="Proteomes" id="UP001595847"/>
    </source>
</evidence>
<dbReference type="PRINTS" id="PR00111">
    <property type="entry name" value="ABHYDROLASE"/>
</dbReference>
<dbReference type="PANTHER" id="PTHR43194">
    <property type="entry name" value="HYDROLASE ALPHA/BETA FOLD FAMILY"/>
    <property type="match status" value="1"/>
</dbReference>
<dbReference type="SUPFAM" id="SSF53474">
    <property type="entry name" value="alpha/beta-Hydrolases"/>
    <property type="match status" value="1"/>
</dbReference>
<dbReference type="InterPro" id="IPR000073">
    <property type="entry name" value="AB_hydrolase_1"/>
</dbReference>
<evidence type="ECO:0000259" key="1">
    <source>
        <dbReference type="Pfam" id="PF12697"/>
    </source>
</evidence>
<proteinExistence type="predicted"/>
<protein>
    <submittedName>
        <fullName evidence="2">Alpha/beta fold hydrolase</fullName>
    </submittedName>
</protein>